<protein>
    <submittedName>
        <fullName evidence="3">Exopolysaccharide synthesis, ExoD</fullName>
    </submittedName>
</protein>
<dbReference type="PIRSF" id="PIRSF033239">
    <property type="entry name" value="ExoD"/>
    <property type="match status" value="1"/>
</dbReference>
<feature type="region of interest" description="Disordered" evidence="1">
    <location>
        <begin position="1"/>
        <end position="33"/>
    </location>
</feature>
<feature type="transmembrane region" description="Helical" evidence="2">
    <location>
        <begin position="82"/>
        <end position="101"/>
    </location>
</feature>
<evidence type="ECO:0000256" key="1">
    <source>
        <dbReference type="SAM" id="MobiDB-lite"/>
    </source>
</evidence>
<feature type="transmembrane region" description="Helical" evidence="2">
    <location>
        <begin position="54"/>
        <end position="75"/>
    </location>
</feature>
<keyword evidence="4" id="KW-1185">Reference proteome</keyword>
<dbReference type="PANTHER" id="PTHR41795:SF1">
    <property type="entry name" value="EXOPOLYSACCHARIDE SYNTHESIS PROTEIN"/>
    <property type="match status" value="1"/>
</dbReference>
<feature type="transmembrane region" description="Helical" evidence="2">
    <location>
        <begin position="197"/>
        <end position="217"/>
    </location>
</feature>
<keyword evidence="2" id="KW-0812">Transmembrane</keyword>
<sequence>MTEQAPPAADPAAADQHRPDQDQASSDDVPDTLGEVIGKARGELDEGPVEVEQVISAMGTASFAPVLLLPALLVLSPASGIPVLPSVCGITIALIAAQMLFGRRHLWLPGWILRRKLDGPKTDKALAAIEKPARWIDRHTGRRMPWLTRRPFDKLVQAACILCGGVMPALELLPFTSSILGAAISAMTLGLLVRDGLLVLIGLGFVGGAVSLAVGLLG</sequence>
<keyword evidence="2" id="KW-1133">Transmembrane helix</keyword>
<proteinExistence type="predicted"/>
<reference evidence="3 4" key="1">
    <citation type="submission" date="2015-09" db="EMBL/GenBank/DDBJ databases">
        <title>Complete genome sequence of Defluviimonas alba cai42t isolated from an oilfield in Xinjiang.</title>
        <authorList>
            <person name="Geng S."/>
            <person name="Pan X."/>
            <person name="Wu X."/>
        </authorList>
    </citation>
    <scope>NUCLEOTIDE SEQUENCE [LARGE SCALE GENOMIC DNA]</scope>
    <source>
        <strain evidence="4">cai42</strain>
    </source>
</reference>
<evidence type="ECO:0000313" key="4">
    <source>
        <dbReference type="Proteomes" id="UP000076128"/>
    </source>
</evidence>
<dbReference type="KEGG" id="daa:AKL17_1772"/>
<organism evidence="3 4">
    <name type="scientific">Frigidibacter mobilis</name>
    <dbReference type="NCBI Taxonomy" id="1335048"/>
    <lineage>
        <taxon>Bacteria</taxon>
        <taxon>Pseudomonadati</taxon>
        <taxon>Pseudomonadota</taxon>
        <taxon>Alphaproteobacteria</taxon>
        <taxon>Rhodobacterales</taxon>
        <taxon>Paracoccaceae</taxon>
        <taxon>Frigidibacter</taxon>
    </lineage>
</organism>
<feature type="transmembrane region" description="Helical" evidence="2">
    <location>
        <begin position="172"/>
        <end position="192"/>
    </location>
</feature>
<dbReference type="AlphaFoldDB" id="A0A159Z458"/>
<dbReference type="InterPro" id="IPR010331">
    <property type="entry name" value="ExoD"/>
</dbReference>
<dbReference type="Proteomes" id="UP000076128">
    <property type="component" value="Chromosome"/>
</dbReference>
<keyword evidence="2" id="KW-0472">Membrane</keyword>
<dbReference type="OrthoDB" id="7949130at2"/>
<dbReference type="Pfam" id="PF06055">
    <property type="entry name" value="ExoD"/>
    <property type="match status" value="1"/>
</dbReference>
<dbReference type="PANTHER" id="PTHR41795">
    <property type="entry name" value="EXOPOLYSACCHARIDE SYNTHESIS PROTEIN"/>
    <property type="match status" value="1"/>
</dbReference>
<name>A0A159Z458_9RHOB</name>
<evidence type="ECO:0000256" key="2">
    <source>
        <dbReference type="SAM" id="Phobius"/>
    </source>
</evidence>
<dbReference type="EMBL" id="CP012661">
    <property type="protein sequence ID" value="AMY69024.1"/>
    <property type="molecule type" value="Genomic_DNA"/>
</dbReference>
<dbReference type="STRING" id="1335048.AKL17_1772"/>
<evidence type="ECO:0000313" key="3">
    <source>
        <dbReference type="EMBL" id="AMY69024.1"/>
    </source>
</evidence>
<gene>
    <name evidence="3" type="ORF">AKL17_1772</name>
</gene>
<feature type="compositionally biased region" description="Low complexity" evidence="1">
    <location>
        <begin position="1"/>
        <end position="14"/>
    </location>
</feature>
<dbReference type="RefSeq" id="WP_084739525.1">
    <property type="nucleotide sequence ID" value="NZ_CP012661.1"/>
</dbReference>
<accession>A0A159Z458</accession>